<evidence type="ECO:0000313" key="4">
    <source>
        <dbReference type="EMBL" id="RAU97050.1"/>
    </source>
</evidence>
<feature type="region of interest" description="Disordered" evidence="1">
    <location>
        <begin position="101"/>
        <end position="172"/>
    </location>
</feature>
<organism evidence="4 5">
    <name type="scientific">Mycobacterium colombiense</name>
    <dbReference type="NCBI Taxonomy" id="339268"/>
    <lineage>
        <taxon>Bacteria</taxon>
        <taxon>Bacillati</taxon>
        <taxon>Actinomycetota</taxon>
        <taxon>Actinomycetes</taxon>
        <taxon>Mycobacteriales</taxon>
        <taxon>Mycobacteriaceae</taxon>
        <taxon>Mycobacterium</taxon>
        <taxon>Mycobacterium avium complex (MAC)</taxon>
    </lineage>
</organism>
<feature type="compositionally biased region" description="Pro residues" evidence="1">
    <location>
        <begin position="160"/>
        <end position="169"/>
    </location>
</feature>
<dbReference type="InterPro" id="IPR043724">
    <property type="entry name" value="DUF5666"/>
</dbReference>
<dbReference type="AlphaFoldDB" id="A0A329KPE5"/>
<dbReference type="RefSeq" id="WP_112708018.1">
    <property type="nucleotide sequence ID" value="NZ_QMEU01000017.1"/>
</dbReference>
<evidence type="ECO:0000256" key="2">
    <source>
        <dbReference type="SAM" id="SignalP"/>
    </source>
</evidence>
<comment type="caution">
    <text evidence="4">The sequence shown here is derived from an EMBL/GenBank/DDBJ whole genome shotgun (WGS) entry which is preliminary data.</text>
</comment>
<feature type="chain" id="PRO_5039159818" description="DUF5666 domain-containing protein" evidence="2">
    <location>
        <begin position="29"/>
        <end position="264"/>
    </location>
</feature>
<dbReference type="Pfam" id="PF18914">
    <property type="entry name" value="DUF5666"/>
    <property type="match status" value="1"/>
</dbReference>
<protein>
    <recommendedName>
        <fullName evidence="3">DUF5666 domain-containing protein</fullName>
    </recommendedName>
</protein>
<evidence type="ECO:0000259" key="3">
    <source>
        <dbReference type="Pfam" id="PF18914"/>
    </source>
</evidence>
<feature type="region of interest" description="Disordered" evidence="1">
    <location>
        <begin position="28"/>
        <end position="63"/>
    </location>
</feature>
<feature type="domain" description="DUF5666" evidence="3">
    <location>
        <begin position="175"/>
        <end position="245"/>
    </location>
</feature>
<dbReference type="EMBL" id="QMEU01000017">
    <property type="protein sequence ID" value="RAU97050.1"/>
    <property type="molecule type" value="Genomic_DNA"/>
</dbReference>
<gene>
    <name evidence="4" type="ORF">DQP58_08645</name>
</gene>
<keyword evidence="2" id="KW-0732">Signal</keyword>
<proteinExistence type="predicted"/>
<name>A0A329KPE5_9MYCO</name>
<reference evidence="4 5" key="1">
    <citation type="submission" date="2018-06" db="EMBL/GenBank/DDBJ databases">
        <title>NTM in soil in Japan.</title>
        <authorList>
            <person name="Ohya K."/>
        </authorList>
    </citation>
    <scope>NUCLEOTIDE SEQUENCE [LARGE SCALE GENOMIC DNA]</scope>
    <source>
        <strain evidence="4 5">GF76</strain>
    </source>
</reference>
<evidence type="ECO:0000313" key="5">
    <source>
        <dbReference type="Proteomes" id="UP000250347"/>
    </source>
</evidence>
<feature type="signal peptide" evidence="2">
    <location>
        <begin position="1"/>
        <end position="28"/>
    </location>
</feature>
<dbReference type="Proteomes" id="UP000250347">
    <property type="component" value="Unassembled WGS sequence"/>
</dbReference>
<feature type="compositionally biased region" description="Low complexity" evidence="1">
    <location>
        <begin position="35"/>
        <end position="58"/>
    </location>
</feature>
<accession>A0A329KPE5</accession>
<evidence type="ECO:0000256" key="1">
    <source>
        <dbReference type="SAM" id="MobiDB-lite"/>
    </source>
</evidence>
<sequence length="264" mass="26123">MSASCHVPRFTRLAVFAVAGATALSLSACGSSNKSSPPSTSTSTSTSVVTSTTTSATPNGEAKVSGLIASVAGNSIQVTKEDNATASVNFTSTTKITEAVPAGLPDVTPGSCVSVKPTEGTTPAPGQPVTAASVKISQSVNGACPKPPQSAPGGSTTTPPSLPPSPAPAKPAWVRGSVASVSGNTINLTNTDPNGNTTQTAVTVDDKTKYSKQTPANTDAITPGKCLYARGTQDNGGALQATSIKLRQAVDGKCGKPKQPGQGG</sequence>